<dbReference type="eggNOG" id="COG0286">
    <property type="taxonomic scope" value="Bacteria"/>
</dbReference>
<name>Q98RC7_MYCPU</name>
<dbReference type="Proteomes" id="UP000000528">
    <property type="component" value="Chromosome"/>
</dbReference>
<dbReference type="GO" id="GO:0008170">
    <property type="term" value="F:N-methyltransferase activity"/>
    <property type="evidence" value="ECO:0007669"/>
    <property type="project" value="InterPro"/>
</dbReference>
<dbReference type="InterPro" id="IPR002052">
    <property type="entry name" value="DNA_methylase_N6_adenine_CS"/>
</dbReference>
<dbReference type="REBASE" id="10317">
    <property type="entry name" value="M.MpuCORF810P"/>
</dbReference>
<dbReference type="KEGG" id="mpu:MYPU_0820"/>
<dbReference type="AlphaFoldDB" id="Q98RC7"/>
<dbReference type="PRINTS" id="PR00507">
    <property type="entry name" value="N12N6MTFRASE"/>
</dbReference>
<sequence>MVELMVAILNPESDSSIYDPCCGTGGMFIQAKQYLQKNNLPTDELKIYGQEFQNQTWKLARINLILNGFDPDDTHLGLRSEDTFNDDLTGNKKFDIVLANPPFNVKKWQTNDISGDPRFAWGMPPEGNGNYAWISHIVYKLNRKGRAAIVLANGSVSSSQKNELAIRKKMLEENKIEAIISLPDKLFYTTGIAATIWIFNNQKENDDFLLINAEELGELESKKLRHLTKSNIEKIVDVYKQFREGKKINEKDLARSVSLDEIKENDYSLVPGRYIEYSNEDIDKEEIIKEILEIEAELNSLFKDFSDLISQVQEAIKKSIEYSQKTDEDEEK</sequence>
<keyword evidence="2 8" id="KW-0489">Methyltransferase</keyword>
<reference evidence="8 9" key="1">
    <citation type="journal article" date="2001" name="Nucleic Acids Res.">
        <title>The complete genome sequence of the murine respiratory pathogen Mycoplasma pulmonis.</title>
        <authorList>
            <person name="Chambaud I."/>
            <person name="Heilig R."/>
            <person name="Ferris S."/>
            <person name="Barbe V."/>
            <person name="Samson D."/>
            <person name="Galisson F."/>
            <person name="Moszer I."/>
            <person name="Dybvig K."/>
            <person name="Wroblewski H."/>
            <person name="Viari A."/>
            <person name="Rocha E.P.C."/>
            <person name="Blanchard A."/>
        </authorList>
    </citation>
    <scope>NUCLEOTIDE SEQUENCE [LARGE SCALE GENOMIC DNA]</scope>
    <source>
        <strain evidence="8 9">UAB CTIP</strain>
    </source>
</reference>
<dbReference type="GO" id="GO:0009307">
    <property type="term" value="P:DNA restriction-modification system"/>
    <property type="evidence" value="ECO:0007669"/>
    <property type="project" value="UniProtKB-KW"/>
</dbReference>
<evidence type="ECO:0000313" key="9">
    <source>
        <dbReference type="Proteomes" id="UP000000528"/>
    </source>
</evidence>
<gene>
    <name evidence="8" type="ordered locus">MYPU_0820</name>
</gene>
<dbReference type="SUPFAM" id="SSF53335">
    <property type="entry name" value="S-adenosyl-L-methionine-dependent methyltransferases"/>
    <property type="match status" value="1"/>
</dbReference>
<organism evidence="9">
    <name type="scientific">Mycoplasmopsis pulmonis (strain UAB CTIP)</name>
    <name type="common">Mycoplasma pulmonis</name>
    <dbReference type="NCBI Taxonomy" id="272635"/>
    <lineage>
        <taxon>Bacteria</taxon>
        <taxon>Bacillati</taxon>
        <taxon>Mycoplasmatota</taxon>
        <taxon>Mycoplasmoidales</taxon>
        <taxon>Metamycoplasmataceae</taxon>
        <taxon>Mycoplasmopsis</taxon>
    </lineage>
</organism>
<dbReference type="PIR" id="B90522">
    <property type="entry name" value="B90522"/>
</dbReference>
<keyword evidence="4" id="KW-0949">S-adenosyl-L-methionine</keyword>
<keyword evidence="5" id="KW-0680">Restriction system</keyword>
<evidence type="ECO:0000313" key="8">
    <source>
        <dbReference type="EMBL" id="CAC13255.1"/>
    </source>
</evidence>
<comment type="catalytic activity">
    <reaction evidence="6">
        <text>a 2'-deoxyadenosine in DNA + S-adenosyl-L-methionine = an N(6)-methyl-2'-deoxyadenosine in DNA + S-adenosyl-L-homocysteine + H(+)</text>
        <dbReference type="Rhea" id="RHEA:15197"/>
        <dbReference type="Rhea" id="RHEA-COMP:12418"/>
        <dbReference type="Rhea" id="RHEA-COMP:12419"/>
        <dbReference type="ChEBI" id="CHEBI:15378"/>
        <dbReference type="ChEBI" id="CHEBI:57856"/>
        <dbReference type="ChEBI" id="CHEBI:59789"/>
        <dbReference type="ChEBI" id="CHEBI:90615"/>
        <dbReference type="ChEBI" id="CHEBI:90616"/>
        <dbReference type="EC" id="2.1.1.72"/>
    </reaction>
</comment>
<dbReference type="EC" id="2.1.1.72" evidence="1"/>
<accession>Q98RC7</accession>
<proteinExistence type="predicted"/>
<evidence type="ECO:0000256" key="6">
    <source>
        <dbReference type="ARBA" id="ARBA00047942"/>
    </source>
</evidence>
<dbReference type="Gene3D" id="3.40.50.150">
    <property type="entry name" value="Vaccinia Virus protein VP39"/>
    <property type="match status" value="1"/>
</dbReference>
<dbReference type="PROSITE" id="PS00092">
    <property type="entry name" value="N6_MTASE"/>
    <property type="match status" value="1"/>
</dbReference>
<dbReference type="GO" id="GO:0032259">
    <property type="term" value="P:methylation"/>
    <property type="evidence" value="ECO:0007669"/>
    <property type="project" value="UniProtKB-KW"/>
</dbReference>
<keyword evidence="9" id="KW-1185">Reference proteome</keyword>
<dbReference type="PANTHER" id="PTHR42933">
    <property type="entry name" value="SLR6095 PROTEIN"/>
    <property type="match status" value="1"/>
</dbReference>
<protein>
    <recommendedName>
        <fullName evidence="1">site-specific DNA-methyltransferase (adenine-specific)</fullName>
        <ecNumber evidence="1">2.1.1.72</ecNumber>
    </recommendedName>
</protein>
<evidence type="ECO:0000256" key="3">
    <source>
        <dbReference type="ARBA" id="ARBA00022679"/>
    </source>
</evidence>
<dbReference type="STRING" id="272635.gene:17576662"/>
<dbReference type="Pfam" id="PF02384">
    <property type="entry name" value="N6_Mtase"/>
    <property type="match status" value="1"/>
</dbReference>
<evidence type="ECO:0000256" key="4">
    <source>
        <dbReference type="ARBA" id="ARBA00022691"/>
    </source>
</evidence>
<evidence type="ECO:0000256" key="1">
    <source>
        <dbReference type="ARBA" id="ARBA00011900"/>
    </source>
</evidence>
<dbReference type="InterPro" id="IPR029063">
    <property type="entry name" value="SAM-dependent_MTases_sf"/>
</dbReference>
<dbReference type="GO" id="GO:0009007">
    <property type="term" value="F:site-specific DNA-methyltransferase (adenine-specific) activity"/>
    <property type="evidence" value="ECO:0007669"/>
    <property type="project" value="UniProtKB-EC"/>
</dbReference>
<dbReference type="InterPro" id="IPR051537">
    <property type="entry name" value="DNA_Adenine_Mtase"/>
</dbReference>
<dbReference type="InterPro" id="IPR003356">
    <property type="entry name" value="DNA_methylase_A-5"/>
</dbReference>
<dbReference type="PANTHER" id="PTHR42933:SF3">
    <property type="entry name" value="TYPE I RESTRICTION ENZYME MJAVIII METHYLASE SUBUNIT"/>
    <property type="match status" value="1"/>
</dbReference>
<dbReference type="GO" id="GO:0003677">
    <property type="term" value="F:DNA binding"/>
    <property type="evidence" value="ECO:0007669"/>
    <property type="project" value="InterPro"/>
</dbReference>
<dbReference type="HOGENOM" id="CLU_013049_1_0_14"/>
<evidence type="ECO:0000259" key="7">
    <source>
        <dbReference type="Pfam" id="PF02384"/>
    </source>
</evidence>
<dbReference type="EMBL" id="AL445563">
    <property type="protein sequence ID" value="CAC13255.1"/>
    <property type="molecule type" value="Genomic_DNA"/>
</dbReference>
<keyword evidence="3 8" id="KW-0808">Transferase</keyword>
<feature type="domain" description="DNA methylase adenine-specific" evidence="7">
    <location>
        <begin position="2"/>
        <end position="280"/>
    </location>
</feature>
<evidence type="ECO:0000256" key="2">
    <source>
        <dbReference type="ARBA" id="ARBA00022603"/>
    </source>
</evidence>
<evidence type="ECO:0000256" key="5">
    <source>
        <dbReference type="ARBA" id="ARBA00022747"/>
    </source>
</evidence>